<dbReference type="Proteomes" id="UP000467700">
    <property type="component" value="Unassembled WGS sequence"/>
</dbReference>
<protein>
    <recommendedName>
        <fullName evidence="2">CHAT domain-containing protein</fullName>
    </recommendedName>
</protein>
<dbReference type="PANTHER" id="PTHR19959">
    <property type="entry name" value="KINESIN LIGHT CHAIN"/>
    <property type="match status" value="1"/>
</dbReference>
<feature type="region of interest" description="Disordered" evidence="1">
    <location>
        <begin position="140"/>
        <end position="164"/>
    </location>
</feature>
<gene>
    <name evidence="3" type="ORF">AAE3_LOCUS11990</name>
</gene>
<accession>A0A8S0W451</accession>
<dbReference type="InterPro" id="IPR024983">
    <property type="entry name" value="CHAT_dom"/>
</dbReference>
<dbReference type="OrthoDB" id="9991317at2759"/>
<reference evidence="3 4" key="1">
    <citation type="submission" date="2020-01" db="EMBL/GenBank/DDBJ databases">
        <authorList>
            <person name="Gupta K D."/>
        </authorList>
    </citation>
    <scope>NUCLEOTIDE SEQUENCE [LARGE SCALE GENOMIC DNA]</scope>
</reference>
<dbReference type="Gene3D" id="1.25.40.10">
    <property type="entry name" value="Tetratricopeptide repeat domain"/>
    <property type="match status" value="3"/>
</dbReference>
<dbReference type="Pfam" id="PF12770">
    <property type="entry name" value="CHAT"/>
    <property type="match status" value="1"/>
</dbReference>
<dbReference type="SUPFAM" id="SSF81901">
    <property type="entry name" value="HCP-like"/>
    <property type="match status" value="1"/>
</dbReference>
<dbReference type="InterPro" id="IPR011990">
    <property type="entry name" value="TPR-like_helical_dom_sf"/>
</dbReference>
<evidence type="ECO:0000313" key="3">
    <source>
        <dbReference type="EMBL" id="CAA7269585.1"/>
    </source>
</evidence>
<dbReference type="EMBL" id="CACVBS010000079">
    <property type="protein sequence ID" value="CAA7269585.1"/>
    <property type="molecule type" value="Genomic_DNA"/>
</dbReference>
<feature type="domain" description="CHAT" evidence="2">
    <location>
        <begin position="1195"/>
        <end position="1473"/>
    </location>
</feature>
<dbReference type="PANTHER" id="PTHR19959:SF119">
    <property type="entry name" value="FUNGAL LIPASE-LIKE DOMAIN-CONTAINING PROTEIN"/>
    <property type="match status" value="1"/>
</dbReference>
<name>A0A8S0W451_CYCAE</name>
<evidence type="ECO:0000259" key="2">
    <source>
        <dbReference type="Pfam" id="PF12770"/>
    </source>
</evidence>
<organism evidence="3 4">
    <name type="scientific">Cyclocybe aegerita</name>
    <name type="common">Black poplar mushroom</name>
    <name type="synonym">Agrocybe aegerita</name>
    <dbReference type="NCBI Taxonomy" id="1973307"/>
    <lineage>
        <taxon>Eukaryota</taxon>
        <taxon>Fungi</taxon>
        <taxon>Dikarya</taxon>
        <taxon>Basidiomycota</taxon>
        <taxon>Agaricomycotina</taxon>
        <taxon>Agaricomycetes</taxon>
        <taxon>Agaricomycetidae</taxon>
        <taxon>Agaricales</taxon>
        <taxon>Agaricineae</taxon>
        <taxon>Bolbitiaceae</taxon>
        <taxon>Cyclocybe</taxon>
    </lineage>
</organism>
<proteinExistence type="predicted"/>
<evidence type="ECO:0000256" key="1">
    <source>
        <dbReference type="SAM" id="MobiDB-lite"/>
    </source>
</evidence>
<keyword evidence="4" id="KW-1185">Reference proteome</keyword>
<sequence length="1492" mass="164251">MENERAYTLADGNKKVFLKDFVLEYSLEGAGRPNIGTLTLSLFGLGGEGDAGHTESISESVWKDGRVIELHPEMGDLTIVAQSEGAGDLGFLFLPKDHLLEFLKVEHDLKEVERNFVMEGHPGKLKITFSVAFSHTVNADSNTRPSVQPRYQTQSLSTATPGNSLETPSLFNAIGHRFMQQFAATNKVDDINKACSNYDLAAQLAGPDDARYGLYLADSAFGLFGRFRLLKNITDVNQAISTMETAVACTSEGDVDLPGRLHNCGSLFRARFEHNGDPQDLKSAIKYQQKAVKSTADEDPNLPMLINQLGDSFKMCFECTGDLVDIENAILNQQMALQLVGEENHIFPVWLSNLGASFRCRFQRTGEREDIDTAVRNQEAAVRLVPAQPGLLNNLGNCLLLYFEVTGDLTDIDNAISNQLKAVELASENDSNLPSFLSNLGASYLTRFDFKGDLQDAKSAILYQQQAVKLYPEGHPNLPGLLNNLGSMLVAQFNHTGDIEDISNAIVHQQRAVQLTPAGHANLPGFLGNLGNSFEMRFRRSGCLEDIDSAISNQQVAIQLTPTNHSNLPTLLCSIGYSFITRARSTGDSIDIESAIAHQQRAVQLAPKSHATASSHFLSSLGLSFAFRFERTGDPDDIESAISLQQKAVELTPQGHSSLPLRLGDLGVALRIRFERFGDLVDIERAISNQQRAVNITPKGHAALPGQLTNLSASFAARFTRTGALTDIERAIMTQEQAVEYTPTGHAELPVHLNNLGNSYLNRFRIKNDFQDIESALANQERAVQLTPDGHPRLAAWYNNLGNSFRTRFWRTRELPDVERAISYHQRAVDLTAESNVYLPMWLTSLGSSFGTRFEHTEDVRDIETAITHQQRAVDITPNGHAGLPLLLHNLADSFRLRFAITKDEQDILQAISVWRRAATHSSGHPSIRLDSARKWAMLSQEHNGPDTLEAFRVAIGLLSQVAGLEQTIHSRHKNLADMTDLTASATAAAFAHGALEDALAWLEQGRCIVWNQINQLRAPVDRLRVHHPSLAGRLLQVGRALEASAYRQQETTAISQTVTPQTITIQEETQAHVQLAGDWDRILAEIRAIPGFQDFLQPPDASHLLSRLPQEGPIVIFNIGQKRSDALALVSGCDVPLHVSLENFSHEQVLGLSGSLRKYLRAHDIQRDDEGLEADRGGHKVPPLGMQGGLYKVLSSLWADAVKPILDALGFSFPASDRPRIWWCPTGPLAFLPLHAAGIFAKDRTARSSTSDFVISSYTPSISSLLDKLNETPTDRRRHDNLLLVSQPETPGCSRLPGAKKETEVLKTMLSSATIESRLLEGAAATATRVKEELITHNWVHFACHAVQDIGEPLKSGFHLHDGRLHLLEIMQERLSETDHAFLSACQTSMGDEKLSDEAIHLAAGMLAAGYRGVVATMWSIQDKYGPEFAATFYSHLLEEVKLPTSGGGVTKLDGARAARALDFSVQKIREKLGDDERALLAWLPYVHFGV</sequence>
<evidence type="ECO:0000313" key="4">
    <source>
        <dbReference type="Proteomes" id="UP000467700"/>
    </source>
</evidence>
<comment type="caution">
    <text evidence="3">The sequence shown here is derived from an EMBL/GenBank/DDBJ whole genome shotgun (WGS) entry which is preliminary data.</text>
</comment>